<dbReference type="EMBL" id="BGZK01000771">
    <property type="protein sequence ID" value="GBP59796.1"/>
    <property type="molecule type" value="Genomic_DNA"/>
</dbReference>
<gene>
    <name evidence="2" type="ORF">EVAR_30065_1</name>
</gene>
<reference evidence="2 3" key="1">
    <citation type="journal article" date="2019" name="Commun. Biol.">
        <title>The bagworm genome reveals a unique fibroin gene that provides high tensile strength.</title>
        <authorList>
            <person name="Kono N."/>
            <person name="Nakamura H."/>
            <person name="Ohtoshi R."/>
            <person name="Tomita M."/>
            <person name="Numata K."/>
            <person name="Arakawa K."/>
        </authorList>
    </citation>
    <scope>NUCLEOTIDE SEQUENCE [LARGE SCALE GENOMIC DNA]</scope>
</reference>
<evidence type="ECO:0000313" key="3">
    <source>
        <dbReference type="Proteomes" id="UP000299102"/>
    </source>
</evidence>
<evidence type="ECO:0000256" key="1">
    <source>
        <dbReference type="SAM" id="MobiDB-lite"/>
    </source>
</evidence>
<organism evidence="2 3">
    <name type="scientific">Eumeta variegata</name>
    <name type="common">Bagworm moth</name>
    <name type="synonym">Eumeta japonica</name>
    <dbReference type="NCBI Taxonomy" id="151549"/>
    <lineage>
        <taxon>Eukaryota</taxon>
        <taxon>Metazoa</taxon>
        <taxon>Ecdysozoa</taxon>
        <taxon>Arthropoda</taxon>
        <taxon>Hexapoda</taxon>
        <taxon>Insecta</taxon>
        <taxon>Pterygota</taxon>
        <taxon>Neoptera</taxon>
        <taxon>Endopterygota</taxon>
        <taxon>Lepidoptera</taxon>
        <taxon>Glossata</taxon>
        <taxon>Ditrysia</taxon>
        <taxon>Tineoidea</taxon>
        <taxon>Psychidae</taxon>
        <taxon>Oiketicinae</taxon>
        <taxon>Eumeta</taxon>
    </lineage>
</organism>
<evidence type="ECO:0000313" key="2">
    <source>
        <dbReference type="EMBL" id="GBP59796.1"/>
    </source>
</evidence>
<dbReference type="OrthoDB" id="9990676at2759"/>
<sequence>MPHDESSVVLSVPRRPPVAIHSPRPTREGRARASRWRRRPYGDEITQRYRFELSLNGATRRGRSRAVADSHWARGDGLHTTLEEILTLVHYDETIQADVCCELLYSYILKINNGESAAERRRVKAQAQEAKPARAREARATMSAPEPHVLEALRGRTEGAAAWPGPRALNIYLASAYNGIVYYC</sequence>
<name>A0A4C1X7M0_EUMVA</name>
<proteinExistence type="predicted"/>
<comment type="caution">
    <text evidence="2">The sequence shown here is derived from an EMBL/GenBank/DDBJ whole genome shotgun (WGS) entry which is preliminary data.</text>
</comment>
<dbReference type="AlphaFoldDB" id="A0A4C1X7M0"/>
<keyword evidence="3" id="KW-1185">Reference proteome</keyword>
<feature type="region of interest" description="Disordered" evidence="1">
    <location>
        <begin position="1"/>
        <end position="35"/>
    </location>
</feature>
<accession>A0A4C1X7M0</accession>
<dbReference type="Proteomes" id="UP000299102">
    <property type="component" value="Unassembled WGS sequence"/>
</dbReference>
<protein>
    <submittedName>
        <fullName evidence="2">Uncharacterized protein</fullName>
    </submittedName>
</protein>